<evidence type="ECO:0000313" key="4">
    <source>
        <dbReference type="Proteomes" id="UP000054908"/>
    </source>
</evidence>
<evidence type="ECO:0000259" key="2">
    <source>
        <dbReference type="Pfam" id="PF18493"/>
    </source>
</evidence>
<comment type="caution">
    <text evidence="3">The sequence shown here is derived from an EMBL/GenBank/DDBJ whole genome shotgun (WGS) entry which is preliminary data.</text>
</comment>
<feature type="domain" description="RavJ-like C-terminal" evidence="2">
    <location>
        <begin position="303"/>
        <end position="394"/>
    </location>
</feature>
<keyword evidence="1" id="KW-0812">Transmembrane</keyword>
<proteinExistence type="predicted"/>
<reference evidence="3 4" key="1">
    <citation type="submission" date="2015-11" db="EMBL/GenBank/DDBJ databases">
        <title>Genomic analysis of 38 Legionella species identifies large and diverse effector repertoires.</title>
        <authorList>
            <person name="Burstein D."/>
            <person name="Amaro F."/>
            <person name="Zusman T."/>
            <person name="Lifshitz Z."/>
            <person name="Cohen O."/>
            <person name="Gilbert J.A."/>
            <person name="Pupko T."/>
            <person name="Shuman H.A."/>
            <person name="Segal G."/>
        </authorList>
    </citation>
    <scope>NUCLEOTIDE SEQUENCE [LARGE SCALE GENOMIC DNA]</scope>
    <source>
        <strain evidence="3 4">PX-1-G2-E2</strain>
    </source>
</reference>
<dbReference type="Proteomes" id="UP000054908">
    <property type="component" value="Unassembled WGS sequence"/>
</dbReference>
<accession>A0A0W0VXY4</accession>
<evidence type="ECO:0000256" key="1">
    <source>
        <dbReference type="SAM" id="Phobius"/>
    </source>
</evidence>
<name>A0A0W0VXY4_9GAMM</name>
<sequence length="432" mass="49333">MILCLINLDQYREQLKEASTYLQDAALMEIPDDAIFVSYVKQHKPHGIRLLSKSSLETSLRQNDEARAIVESANSDNSGIKVALSLAEGLSPREQLYKEFLLSMIERGFNVAQIIEMERSVCANLLFQPGNFLAIMQSQQANSPLAVLIGFIFLLMLNGGYAFFSLGQFAMLMFRKQTAIVEENRQKLLQIDGSPLGYNQIICPYTRETLNVDFSPQAQEKVNDFIDVFIGLSILAGVADSSIDSFLASKPETYLPDVMQTLLNYLRRPEEFNFTEEQEQFLQKIGGEEASRQLRFHEKLNPAYKHLWIENETLEENVLNLLIDYSKRNWCIPAIGLFFTGHWNRHHHDIVNEAIETIEEGAMVMQVLEDLAEKAKLHPNFNSEGSLMRRLEFIRVKFDIQKEKDMRINPSLTSPAVNFVPQQPATDNAFNL</sequence>
<dbReference type="STRING" id="466.Lmac_2418"/>
<dbReference type="Pfam" id="PF18493">
    <property type="entry name" value="DUF5617"/>
    <property type="match status" value="1"/>
</dbReference>
<organism evidence="3 4">
    <name type="scientific">Legionella maceachernii</name>
    <dbReference type="NCBI Taxonomy" id="466"/>
    <lineage>
        <taxon>Bacteria</taxon>
        <taxon>Pseudomonadati</taxon>
        <taxon>Pseudomonadota</taxon>
        <taxon>Gammaproteobacteria</taxon>
        <taxon>Legionellales</taxon>
        <taxon>Legionellaceae</taxon>
        <taxon>Legionella</taxon>
    </lineage>
</organism>
<gene>
    <name evidence="3" type="ORF">Lmac_2418</name>
</gene>
<dbReference type="InterPro" id="IPR041234">
    <property type="entry name" value="RavJ-like_C"/>
</dbReference>
<dbReference type="EMBL" id="LNYL01000048">
    <property type="protein sequence ID" value="KTD24881.1"/>
    <property type="molecule type" value="Genomic_DNA"/>
</dbReference>
<evidence type="ECO:0000313" key="3">
    <source>
        <dbReference type="EMBL" id="KTD24881.1"/>
    </source>
</evidence>
<keyword evidence="1" id="KW-1133">Transmembrane helix</keyword>
<feature type="transmembrane region" description="Helical" evidence="1">
    <location>
        <begin position="145"/>
        <end position="166"/>
    </location>
</feature>
<keyword evidence="1" id="KW-0472">Membrane</keyword>
<keyword evidence="4" id="KW-1185">Reference proteome</keyword>
<protein>
    <recommendedName>
        <fullName evidence="2">RavJ-like C-terminal domain-containing protein</fullName>
    </recommendedName>
</protein>
<dbReference type="AlphaFoldDB" id="A0A0W0VXY4"/>
<dbReference type="PATRIC" id="fig|466.6.peg.2572"/>